<reference evidence="1" key="1">
    <citation type="journal article" date="2014" name="Int. J. Syst. Evol. Microbiol.">
        <title>Complete genome sequence of Corynebacterium casei LMG S-19264T (=DSM 44701T), isolated from a smear-ripened cheese.</title>
        <authorList>
            <consortium name="US DOE Joint Genome Institute (JGI-PGF)"/>
            <person name="Walter F."/>
            <person name="Albersmeier A."/>
            <person name="Kalinowski J."/>
            <person name="Ruckert C."/>
        </authorList>
    </citation>
    <scope>NUCLEOTIDE SEQUENCE</scope>
    <source>
        <strain evidence="1">CGMCC 1.8984</strain>
    </source>
</reference>
<proteinExistence type="predicted"/>
<evidence type="ECO:0000313" key="1">
    <source>
        <dbReference type="EMBL" id="GGJ94871.1"/>
    </source>
</evidence>
<comment type="caution">
    <text evidence="1">The sequence shown here is derived from an EMBL/GenBank/DDBJ whole genome shotgun (WGS) entry which is preliminary data.</text>
</comment>
<dbReference type="Proteomes" id="UP000636956">
    <property type="component" value="Unassembled WGS sequence"/>
</dbReference>
<organism evidence="1 2">
    <name type="scientific">Agromyces bauzanensis</name>
    <dbReference type="NCBI Taxonomy" id="1308924"/>
    <lineage>
        <taxon>Bacteria</taxon>
        <taxon>Bacillati</taxon>
        <taxon>Actinomycetota</taxon>
        <taxon>Actinomycetes</taxon>
        <taxon>Micrococcales</taxon>
        <taxon>Microbacteriaceae</taxon>
        <taxon>Agromyces</taxon>
    </lineage>
</organism>
<dbReference type="EMBL" id="BMMD01000052">
    <property type="protein sequence ID" value="GGJ94871.1"/>
    <property type="molecule type" value="Genomic_DNA"/>
</dbReference>
<evidence type="ECO:0000313" key="2">
    <source>
        <dbReference type="Proteomes" id="UP000636956"/>
    </source>
</evidence>
<keyword evidence="2" id="KW-1185">Reference proteome</keyword>
<reference evidence="1" key="2">
    <citation type="submission" date="2020-09" db="EMBL/GenBank/DDBJ databases">
        <authorList>
            <person name="Sun Q."/>
            <person name="Zhou Y."/>
        </authorList>
    </citation>
    <scope>NUCLEOTIDE SEQUENCE</scope>
    <source>
        <strain evidence="1">CGMCC 1.8984</strain>
    </source>
</reference>
<dbReference type="AlphaFoldDB" id="A0A917UY32"/>
<protein>
    <submittedName>
        <fullName evidence="1">Uncharacterized protein</fullName>
    </submittedName>
</protein>
<sequence length="331" mass="35810">MHMHDYTEEMDVTTDAAIDLLQRAGTAVRVESVGDLDLDGIPVEVKVRTRPTPSDLRRELSRRRHRGATGKLAYVVPRATPSLVSVAVQEPTVVLIGVDDATLVNDGTLVRLGNSLVAERRPAPARVAWGRFALIRSLLRTPEPRTQRQLASESGITQAAVSKGLHEIGEAALAARRGSLPAAELLWARFLEEYPGARGIRSHWYSLDSPVRQVELVQRAYPGTLVSGDTGADRIAPWRVVTGARVYSHAGLDLASLGFAEASPDEATLTLVVPADPTIWATSAAWVEARTAPAGTADPLIIAHDVMRTGGSDVADAVERLHDQVFEAWHR</sequence>
<accession>A0A917UY32</accession>
<gene>
    <name evidence="1" type="ORF">GCM10011372_36440</name>
</gene>
<name>A0A917UY32_9MICO</name>